<feature type="region of interest" description="Disordered" evidence="5">
    <location>
        <begin position="220"/>
        <end position="249"/>
    </location>
</feature>
<evidence type="ECO:0000256" key="3">
    <source>
        <dbReference type="ARBA" id="ARBA00023315"/>
    </source>
</evidence>
<accession>A0A7Y9L9N1</accession>
<comment type="catalytic activity">
    <reaction evidence="4">
        <text>L-phenylalanyl-tRNA(Phe) + an N-terminal L-alpha-aminoacyl-[protein] = an N-terminal L-phenylalanyl-L-alpha-aminoacyl-[protein] + tRNA(Phe)</text>
        <dbReference type="Rhea" id="RHEA:43632"/>
        <dbReference type="Rhea" id="RHEA-COMP:9668"/>
        <dbReference type="Rhea" id="RHEA-COMP:9699"/>
        <dbReference type="Rhea" id="RHEA-COMP:10636"/>
        <dbReference type="Rhea" id="RHEA-COMP:10637"/>
        <dbReference type="ChEBI" id="CHEBI:78442"/>
        <dbReference type="ChEBI" id="CHEBI:78531"/>
        <dbReference type="ChEBI" id="CHEBI:78597"/>
        <dbReference type="ChEBI" id="CHEBI:83561"/>
        <dbReference type="EC" id="2.3.2.6"/>
    </reaction>
</comment>
<dbReference type="EMBL" id="JACCBU010000001">
    <property type="protein sequence ID" value="NYE71969.1"/>
    <property type="molecule type" value="Genomic_DNA"/>
</dbReference>
<dbReference type="HAMAP" id="MF_00688">
    <property type="entry name" value="Leu_Phe_trans"/>
    <property type="match status" value="1"/>
</dbReference>
<keyword evidence="2 4" id="KW-0808">Transferase</keyword>
<keyword evidence="7" id="KW-1185">Reference proteome</keyword>
<dbReference type="SUPFAM" id="SSF55729">
    <property type="entry name" value="Acyl-CoA N-acyltransferases (Nat)"/>
    <property type="match status" value="1"/>
</dbReference>
<protein>
    <recommendedName>
        <fullName evidence="4">Leucyl/phenylalanyl-tRNA--protein transferase</fullName>
        <ecNumber evidence="4">2.3.2.6</ecNumber>
    </recommendedName>
    <alternativeName>
        <fullName evidence="4">L/F-transferase</fullName>
    </alternativeName>
    <alternativeName>
        <fullName evidence="4">Leucyltransferase</fullName>
    </alternativeName>
    <alternativeName>
        <fullName evidence="4">Phenyalanyltransferase</fullName>
    </alternativeName>
</protein>
<dbReference type="Gene3D" id="3.30.70.3550">
    <property type="entry name" value="Leucyl/phenylalanyl-tRNA-protein transferase, N-terminal domain"/>
    <property type="match status" value="1"/>
</dbReference>
<evidence type="ECO:0000256" key="2">
    <source>
        <dbReference type="ARBA" id="ARBA00022679"/>
    </source>
</evidence>
<dbReference type="PANTHER" id="PTHR30098:SF2">
    <property type="entry name" value="LEUCYL_PHENYLALANYL-TRNA--PROTEIN TRANSFERASE"/>
    <property type="match status" value="1"/>
</dbReference>
<evidence type="ECO:0000313" key="6">
    <source>
        <dbReference type="EMBL" id="NYE71969.1"/>
    </source>
</evidence>
<comment type="catalytic activity">
    <reaction evidence="4">
        <text>N-terminal L-arginyl-[protein] + L-leucyl-tRNA(Leu) = N-terminal L-leucyl-L-arginyl-[protein] + tRNA(Leu) + H(+)</text>
        <dbReference type="Rhea" id="RHEA:50416"/>
        <dbReference type="Rhea" id="RHEA-COMP:9613"/>
        <dbReference type="Rhea" id="RHEA-COMP:9622"/>
        <dbReference type="Rhea" id="RHEA-COMP:12672"/>
        <dbReference type="Rhea" id="RHEA-COMP:12673"/>
        <dbReference type="ChEBI" id="CHEBI:15378"/>
        <dbReference type="ChEBI" id="CHEBI:64719"/>
        <dbReference type="ChEBI" id="CHEBI:78442"/>
        <dbReference type="ChEBI" id="CHEBI:78494"/>
        <dbReference type="ChEBI" id="CHEBI:133044"/>
        <dbReference type="EC" id="2.3.2.6"/>
    </reaction>
</comment>
<dbReference type="Pfam" id="PF03588">
    <property type="entry name" value="Leu_Phe_trans"/>
    <property type="match status" value="1"/>
</dbReference>
<dbReference type="GO" id="GO:0005737">
    <property type="term" value="C:cytoplasm"/>
    <property type="evidence" value="ECO:0007669"/>
    <property type="project" value="UniProtKB-SubCell"/>
</dbReference>
<dbReference type="NCBIfam" id="TIGR00667">
    <property type="entry name" value="aat"/>
    <property type="match status" value="1"/>
</dbReference>
<dbReference type="EC" id="2.3.2.6" evidence="4"/>
<dbReference type="InterPro" id="IPR016181">
    <property type="entry name" value="Acyl_CoA_acyltransferase"/>
</dbReference>
<evidence type="ECO:0000256" key="5">
    <source>
        <dbReference type="SAM" id="MobiDB-lite"/>
    </source>
</evidence>
<comment type="catalytic activity">
    <reaction evidence="4">
        <text>N-terminal L-lysyl-[protein] + L-leucyl-tRNA(Leu) = N-terminal L-leucyl-L-lysyl-[protein] + tRNA(Leu) + H(+)</text>
        <dbReference type="Rhea" id="RHEA:12340"/>
        <dbReference type="Rhea" id="RHEA-COMP:9613"/>
        <dbReference type="Rhea" id="RHEA-COMP:9622"/>
        <dbReference type="Rhea" id="RHEA-COMP:12670"/>
        <dbReference type="Rhea" id="RHEA-COMP:12671"/>
        <dbReference type="ChEBI" id="CHEBI:15378"/>
        <dbReference type="ChEBI" id="CHEBI:65249"/>
        <dbReference type="ChEBI" id="CHEBI:78442"/>
        <dbReference type="ChEBI" id="CHEBI:78494"/>
        <dbReference type="ChEBI" id="CHEBI:133043"/>
        <dbReference type="EC" id="2.3.2.6"/>
    </reaction>
</comment>
<dbReference type="GO" id="GO:0008914">
    <property type="term" value="F:leucyl-tRNA--protein transferase activity"/>
    <property type="evidence" value="ECO:0007669"/>
    <property type="project" value="UniProtKB-UniRule"/>
</dbReference>
<proteinExistence type="inferred from homology"/>
<dbReference type="InterPro" id="IPR004616">
    <property type="entry name" value="Leu/Phe-tRNA_Trfase"/>
</dbReference>
<organism evidence="6 7">
    <name type="scientific">Microlunatus parietis</name>
    <dbReference type="NCBI Taxonomy" id="682979"/>
    <lineage>
        <taxon>Bacteria</taxon>
        <taxon>Bacillati</taxon>
        <taxon>Actinomycetota</taxon>
        <taxon>Actinomycetes</taxon>
        <taxon>Propionibacteriales</taxon>
        <taxon>Propionibacteriaceae</taxon>
        <taxon>Microlunatus</taxon>
    </lineage>
</organism>
<dbReference type="RefSeq" id="WP_179752473.1">
    <property type="nucleotide sequence ID" value="NZ_JACCBU010000001.1"/>
</dbReference>
<reference evidence="6 7" key="1">
    <citation type="submission" date="2020-07" db="EMBL/GenBank/DDBJ databases">
        <title>Sequencing the genomes of 1000 actinobacteria strains.</title>
        <authorList>
            <person name="Klenk H.-P."/>
        </authorList>
    </citation>
    <scope>NUCLEOTIDE SEQUENCE [LARGE SCALE GENOMIC DNA]</scope>
    <source>
        <strain evidence="6 7">DSM 22083</strain>
    </source>
</reference>
<keyword evidence="1 4" id="KW-0963">Cytoplasm</keyword>
<comment type="function">
    <text evidence="4">Functions in the N-end rule pathway of protein degradation where it conjugates Leu, Phe and, less efficiently, Met from aminoacyl-tRNAs to the N-termini of proteins containing an N-terminal arginine or lysine.</text>
</comment>
<evidence type="ECO:0000256" key="1">
    <source>
        <dbReference type="ARBA" id="ARBA00022490"/>
    </source>
</evidence>
<comment type="similarity">
    <text evidence="4">Belongs to the L/F-transferase family.</text>
</comment>
<comment type="caution">
    <text evidence="6">The sequence shown here is derived from an EMBL/GenBank/DDBJ whole genome shotgun (WGS) entry which is preliminary data.</text>
</comment>
<gene>
    <name evidence="4" type="primary">aat</name>
    <name evidence="6" type="ORF">BKA15_003298</name>
</gene>
<evidence type="ECO:0000256" key="4">
    <source>
        <dbReference type="HAMAP-Rule" id="MF_00688"/>
    </source>
</evidence>
<dbReference type="PANTHER" id="PTHR30098">
    <property type="entry name" value="LEUCYL/PHENYLALANYL-TRNA--PROTEIN TRANSFERASE"/>
    <property type="match status" value="1"/>
</dbReference>
<dbReference type="InterPro" id="IPR042221">
    <property type="entry name" value="Leu/Phe-tRNA_Trfase_N"/>
</dbReference>
<dbReference type="Proteomes" id="UP000569914">
    <property type="component" value="Unassembled WGS sequence"/>
</dbReference>
<evidence type="ECO:0000313" key="7">
    <source>
        <dbReference type="Proteomes" id="UP000569914"/>
    </source>
</evidence>
<comment type="subcellular location">
    <subcellularLocation>
        <location evidence="4">Cytoplasm</location>
    </subcellularLocation>
</comment>
<dbReference type="GO" id="GO:0030163">
    <property type="term" value="P:protein catabolic process"/>
    <property type="evidence" value="ECO:0007669"/>
    <property type="project" value="UniProtKB-UniRule"/>
</dbReference>
<feature type="compositionally biased region" description="Polar residues" evidence="5">
    <location>
        <begin position="237"/>
        <end position="249"/>
    </location>
</feature>
<dbReference type="Gene3D" id="3.40.630.70">
    <property type="entry name" value="Leucyl/phenylalanyl-tRNA-protein transferase, C-terminal domain"/>
    <property type="match status" value="1"/>
</dbReference>
<keyword evidence="3 4" id="KW-0012">Acyltransferase</keyword>
<sequence>MQPSPFGPPADWPDEDLIGYSHGFDLGLVVAGYRTGVFPMPIGRGTMGWFSPVRRGVLPLDGLRVSRSLRKTLKRYEIRVDTAFDAVLDRCADPRREGSWINGEIRAVYTELHRAGVVHSVEAWTSDDRLAGGLYGVGLGGLFAGESMFHDAEIGRDASKAALVGLVELLRAGGPADRLLDVQWQTDHLATLGVIELDRADYLARLPAALRAEPPAWRTGVLAAGHPPPGRAGDGLTSGQCRTSGRLSG</sequence>
<name>A0A7Y9L9N1_9ACTN</name>
<dbReference type="AlphaFoldDB" id="A0A7Y9L9N1"/>
<dbReference type="InterPro" id="IPR042203">
    <property type="entry name" value="Leu/Phe-tRNA_Trfase_C"/>
</dbReference>